<evidence type="ECO:0000313" key="3">
    <source>
        <dbReference type="EMBL" id="MFD2694236.1"/>
    </source>
</evidence>
<proteinExistence type="predicted"/>
<dbReference type="PANTHER" id="PTHR32494:SF5">
    <property type="entry name" value="ALLANTOATE AMIDOHYDROLASE"/>
    <property type="match status" value="1"/>
</dbReference>
<evidence type="ECO:0000313" key="4">
    <source>
        <dbReference type="Proteomes" id="UP001597399"/>
    </source>
</evidence>
<name>A0ABW5S3B4_9BACL</name>
<dbReference type="RefSeq" id="WP_373689383.1">
    <property type="nucleotide sequence ID" value="NZ_JAMXWM010000001.1"/>
</dbReference>
<keyword evidence="4" id="KW-1185">Reference proteome</keyword>
<keyword evidence="1" id="KW-0378">Hydrolase</keyword>
<evidence type="ECO:0000256" key="1">
    <source>
        <dbReference type="ARBA" id="ARBA00022801"/>
    </source>
</evidence>
<evidence type="ECO:0000259" key="2">
    <source>
        <dbReference type="Pfam" id="PF02538"/>
    </source>
</evidence>
<sequence>MQEQKVLVNAERLKKTIERFADFGRTDHNGVTRLSLSKEDIRARTYLISCCEELGMTVKVDDVANIYATMGESEDQPPFVMGSHLDSVKRGGRFDGVLGVIAALEVARFDPAMMCSRIISGKFDKSEMLKSTDPDEDLESNQPLSVTRYEFPDDAAASGKFRGGVGPIRDIEFTDEGGFSVEGEGQKYAPWAFNGGHDVHQAS</sequence>
<dbReference type="InterPro" id="IPR010158">
    <property type="entry name" value="Amidase_Cbmase"/>
</dbReference>
<dbReference type="SUPFAM" id="SSF53187">
    <property type="entry name" value="Zn-dependent exopeptidases"/>
    <property type="match status" value="1"/>
</dbReference>
<gene>
    <name evidence="3" type="ORF">ACFSUE_11445</name>
</gene>
<dbReference type="Gene3D" id="3.40.630.10">
    <property type="entry name" value="Zn peptidases"/>
    <property type="match status" value="1"/>
</dbReference>
<dbReference type="EMBL" id="JBHUMQ010000026">
    <property type="protein sequence ID" value="MFD2694236.1"/>
    <property type="molecule type" value="Genomic_DNA"/>
</dbReference>
<accession>A0ABW5S3B4</accession>
<dbReference type="InterPro" id="IPR003692">
    <property type="entry name" value="Hydantoinase_B"/>
</dbReference>
<organism evidence="3 4">
    <name type="scientific">Sporolactobacillus shoreicorticis</name>
    <dbReference type="NCBI Taxonomy" id="1923877"/>
    <lineage>
        <taxon>Bacteria</taxon>
        <taxon>Bacillati</taxon>
        <taxon>Bacillota</taxon>
        <taxon>Bacilli</taxon>
        <taxon>Bacillales</taxon>
        <taxon>Sporolactobacillaceae</taxon>
        <taxon>Sporolactobacillus</taxon>
    </lineage>
</organism>
<dbReference type="Pfam" id="PF02538">
    <property type="entry name" value="Hydantoinase_B"/>
    <property type="match status" value="1"/>
</dbReference>
<dbReference type="Proteomes" id="UP001597399">
    <property type="component" value="Unassembled WGS sequence"/>
</dbReference>
<comment type="caution">
    <text evidence="3">The sequence shown here is derived from an EMBL/GenBank/DDBJ whole genome shotgun (WGS) entry which is preliminary data.</text>
</comment>
<feature type="domain" description="Hydantoinase B/oxoprolinase" evidence="2">
    <location>
        <begin position="133"/>
        <end position="198"/>
    </location>
</feature>
<reference evidence="4" key="1">
    <citation type="journal article" date="2019" name="Int. J. Syst. Evol. Microbiol.">
        <title>The Global Catalogue of Microorganisms (GCM) 10K type strain sequencing project: providing services to taxonomists for standard genome sequencing and annotation.</title>
        <authorList>
            <consortium name="The Broad Institute Genomics Platform"/>
            <consortium name="The Broad Institute Genome Sequencing Center for Infectious Disease"/>
            <person name="Wu L."/>
            <person name="Ma J."/>
        </authorList>
    </citation>
    <scope>NUCLEOTIDE SEQUENCE [LARGE SCALE GENOMIC DNA]</scope>
    <source>
        <strain evidence="4">TISTR 2466</strain>
    </source>
</reference>
<protein>
    <submittedName>
        <fullName evidence="3">Hydantoinase B/oxoprolinase family protein</fullName>
    </submittedName>
</protein>
<dbReference type="PANTHER" id="PTHR32494">
    <property type="entry name" value="ALLANTOATE DEIMINASE-RELATED"/>
    <property type="match status" value="1"/>
</dbReference>